<evidence type="ECO:0000256" key="1">
    <source>
        <dbReference type="SAM" id="MobiDB-lite"/>
    </source>
</evidence>
<dbReference type="InterPro" id="IPR006674">
    <property type="entry name" value="HD_domain"/>
</dbReference>
<feature type="domain" description="HD" evidence="2">
    <location>
        <begin position="26"/>
        <end position="110"/>
    </location>
</feature>
<protein>
    <recommendedName>
        <fullName evidence="2">HD domain-containing protein</fullName>
    </recommendedName>
</protein>
<gene>
    <name evidence="3" type="ORF">S12H4_32337</name>
</gene>
<feature type="region of interest" description="Disordered" evidence="1">
    <location>
        <begin position="175"/>
        <end position="218"/>
    </location>
</feature>
<proteinExistence type="predicted"/>
<reference evidence="3" key="1">
    <citation type="journal article" date="2014" name="Front. Microbiol.">
        <title>High frequency of phylogenetically diverse reductive dehalogenase-homologous genes in deep subseafloor sedimentary metagenomes.</title>
        <authorList>
            <person name="Kawai M."/>
            <person name="Futagami T."/>
            <person name="Toyoda A."/>
            <person name="Takaki Y."/>
            <person name="Nishi S."/>
            <person name="Hori S."/>
            <person name="Arai W."/>
            <person name="Tsubouchi T."/>
            <person name="Morono Y."/>
            <person name="Uchiyama I."/>
            <person name="Ito T."/>
            <person name="Fujiyama A."/>
            <person name="Inagaki F."/>
            <person name="Takami H."/>
        </authorList>
    </citation>
    <scope>NUCLEOTIDE SEQUENCE</scope>
    <source>
        <strain evidence="3">Expedition CK06-06</strain>
    </source>
</reference>
<name>X1TQE7_9ZZZZ</name>
<feature type="non-terminal residue" evidence="3">
    <location>
        <position position="1"/>
    </location>
</feature>
<evidence type="ECO:0000313" key="3">
    <source>
        <dbReference type="EMBL" id="GAI89810.1"/>
    </source>
</evidence>
<sequence>KPLYFVENQVRGANRHEKLAPSMSSLILISHVKDGVELAKQHRLSKEIIDIIQQHQGTGLISYFYQKAKEQSEKKGGKSSPVKEEDFRYPGPKPQTKEAGLILVADTVEAASRTLVDPTPARIQGMVQKIINNVFSDGQLDECELTLKDLNQIAKSFTKTLGGIFHSRIEYPEPIIKGETDRKRENGNSNNLPAPHEKHRSREGKNETEEDLKRLGVS</sequence>
<comment type="caution">
    <text evidence="3">The sequence shown here is derived from an EMBL/GenBank/DDBJ whole genome shotgun (WGS) entry which is preliminary data.</text>
</comment>
<dbReference type="Gene3D" id="1.10.3210.10">
    <property type="entry name" value="Hypothetical protein af1432"/>
    <property type="match status" value="1"/>
</dbReference>
<organism evidence="3">
    <name type="scientific">marine sediment metagenome</name>
    <dbReference type="NCBI Taxonomy" id="412755"/>
    <lineage>
        <taxon>unclassified sequences</taxon>
        <taxon>metagenomes</taxon>
        <taxon>ecological metagenomes</taxon>
    </lineage>
</organism>
<dbReference type="EMBL" id="BARW01018953">
    <property type="protein sequence ID" value="GAI89810.1"/>
    <property type="molecule type" value="Genomic_DNA"/>
</dbReference>
<dbReference type="PANTHER" id="PTHR36442">
    <property type="entry name" value="CYCLIC-DI-AMP PHOSPHODIESTERASE PGPH"/>
    <property type="match status" value="1"/>
</dbReference>
<feature type="compositionally biased region" description="Basic and acidic residues" evidence="1">
    <location>
        <begin position="203"/>
        <end position="218"/>
    </location>
</feature>
<dbReference type="Pfam" id="PF01966">
    <property type="entry name" value="HD"/>
    <property type="match status" value="1"/>
</dbReference>
<evidence type="ECO:0000259" key="2">
    <source>
        <dbReference type="Pfam" id="PF01966"/>
    </source>
</evidence>
<dbReference type="InterPro" id="IPR052722">
    <property type="entry name" value="PgpH_phosphodiesterase"/>
</dbReference>
<dbReference type="AlphaFoldDB" id="X1TQE7"/>
<feature type="region of interest" description="Disordered" evidence="1">
    <location>
        <begin position="72"/>
        <end position="91"/>
    </location>
</feature>
<dbReference type="PANTHER" id="PTHR36442:SF1">
    <property type="entry name" value="CYCLIC-DI-AMP PHOSPHODIESTERASE PGPH"/>
    <property type="match status" value="1"/>
</dbReference>
<accession>X1TQE7</accession>
<feature type="compositionally biased region" description="Basic and acidic residues" evidence="1">
    <location>
        <begin position="72"/>
        <end position="88"/>
    </location>
</feature>
<feature type="compositionally biased region" description="Basic and acidic residues" evidence="1">
    <location>
        <begin position="175"/>
        <end position="186"/>
    </location>
</feature>